<dbReference type="SUPFAM" id="SSF55785">
    <property type="entry name" value="PYP-like sensor domain (PAS domain)"/>
    <property type="match status" value="2"/>
</dbReference>
<keyword evidence="23" id="KW-1185">Reference proteome</keyword>
<dbReference type="PANTHER" id="PTHR43047">
    <property type="entry name" value="TWO-COMPONENT HISTIDINE PROTEIN KINASE"/>
    <property type="match status" value="1"/>
</dbReference>
<feature type="region of interest" description="Disordered" evidence="15">
    <location>
        <begin position="1193"/>
        <end position="1221"/>
    </location>
</feature>
<keyword evidence="5 13" id="KW-0597">Phosphoprotein</keyword>
<dbReference type="InterPro" id="IPR035965">
    <property type="entry name" value="PAS-like_dom_sf"/>
</dbReference>
<comment type="catalytic activity">
    <reaction evidence="1">
        <text>ATP + protein L-histidine = ADP + protein N-phospho-L-histidine.</text>
        <dbReference type="EC" id="2.7.13.3"/>
    </reaction>
</comment>
<feature type="domain" description="CHASE" evidence="21">
    <location>
        <begin position="310"/>
        <end position="412"/>
    </location>
</feature>
<dbReference type="SMART" id="SM01079">
    <property type="entry name" value="CHASE"/>
    <property type="match status" value="1"/>
</dbReference>
<feature type="domain" description="PAS" evidence="19">
    <location>
        <begin position="562"/>
        <end position="606"/>
    </location>
</feature>
<dbReference type="PANTHER" id="PTHR43047:SF72">
    <property type="entry name" value="OSMOSENSING HISTIDINE PROTEIN KINASE SLN1"/>
    <property type="match status" value="1"/>
</dbReference>
<dbReference type="PROSITE" id="PS50839">
    <property type="entry name" value="CHASE"/>
    <property type="match status" value="1"/>
</dbReference>
<dbReference type="CDD" id="cd16922">
    <property type="entry name" value="HATPase_EvgS-ArcB-TorS-like"/>
    <property type="match status" value="1"/>
</dbReference>
<dbReference type="PROSITE" id="PS50110">
    <property type="entry name" value="RESPONSE_REGULATORY"/>
    <property type="match status" value="1"/>
</dbReference>
<dbReference type="EMBL" id="JAEDAK010000003">
    <property type="protein sequence ID" value="MBH9576496.1"/>
    <property type="molecule type" value="Genomic_DNA"/>
</dbReference>
<dbReference type="SMART" id="SM00091">
    <property type="entry name" value="PAS"/>
    <property type="match status" value="2"/>
</dbReference>
<feature type="coiled-coil region" evidence="14">
    <location>
        <begin position="802"/>
        <end position="829"/>
    </location>
</feature>
<dbReference type="InterPro" id="IPR011006">
    <property type="entry name" value="CheY-like_superfamily"/>
</dbReference>
<dbReference type="Proteomes" id="UP000613266">
    <property type="component" value="Unassembled WGS sequence"/>
</dbReference>
<dbReference type="SMART" id="SM00448">
    <property type="entry name" value="REC"/>
    <property type="match status" value="1"/>
</dbReference>
<dbReference type="InterPro" id="IPR003594">
    <property type="entry name" value="HATPase_dom"/>
</dbReference>
<evidence type="ECO:0000256" key="5">
    <source>
        <dbReference type="ARBA" id="ARBA00022553"/>
    </source>
</evidence>
<reference evidence="22" key="1">
    <citation type="submission" date="2020-12" db="EMBL/GenBank/DDBJ databases">
        <title>The genome sequence of Inhella sp. 1Y17.</title>
        <authorList>
            <person name="Liu Y."/>
        </authorList>
    </citation>
    <scope>NUCLEOTIDE SEQUENCE</scope>
    <source>
        <strain evidence="22">1Y17</strain>
    </source>
</reference>
<feature type="domain" description="Response regulatory" evidence="18">
    <location>
        <begin position="1072"/>
        <end position="1188"/>
    </location>
</feature>
<keyword evidence="4" id="KW-1003">Cell membrane</keyword>
<keyword evidence="6" id="KW-0808">Transferase</keyword>
<dbReference type="InterPro" id="IPR013656">
    <property type="entry name" value="PAS_4"/>
</dbReference>
<dbReference type="InterPro" id="IPR001610">
    <property type="entry name" value="PAC"/>
</dbReference>
<protein>
    <recommendedName>
        <fullName evidence="3">histidine kinase</fullName>
        <ecNumber evidence="3">2.7.13.3</ecNumber>
    </recommendedName>
</protein>
<evidence type="ECO:0000259" key="19">
    <source>
        <dbReference type="PROSITE" id="PS50112"/>
    </source>
</evidence>
<evidence type="ECO:0000256" key="9">
    <source>
        <dbReference type="ARBA" id="ARBA00022777"/>
    </source>
</evidence>
<evidence type="ECO:0000256" key="1">
    <source>
        <dbReference type="ARBA" id="ARBA00000085"/>
    </source>
</evidence>
<evidence type="ECO:0000313" key="22">
    <source>
        <dbReference type="EMBL" id="MBH9576496.1"/>
    </source>
</evidence>
<evidence type="ECO:0000256" key="13">
    <source>
        <dbReference type="PROSITE-ProRule" id="PRU00169"/>
    </source>
</evidence>
<evidence type="ECO:0000259" key="20">
    <source>
        <dbReference type="PROSITE" id="PS50113"/>
    </source>
</evidence>
<evidence type="ECO:0000256" key="7">
    <source>
        <dbReference type="ARBA" id="ARBA00022692"/>
    </source>
</evidence>
<proteinExistence type="predicted"/>
<evidence type="ECO:0000256" key="15">
    <source>
        <dbReference type="SAM" id="MobiDB-lite"/>
    </source>
</evidence>
<keyword evidence="12 16" id="KW-0472">Membrane</keyword>
<dbReference type="SMART" id="SM00387">
    <property type="entry name" value="HATPase_c"/>
    <property type="match status" value="1"/>
</dbReference>
<comment type="caution">
    <text evidence="22">The sequence shown here is derived from an EMBL/GenBank/DDBJ whole genome shotgun (WGS) entry which is preliminary data.</text>
</comment>
<dbReference type="GO" id="GO:0005524">
    <property type="term" value="F:ATP binding"/>
    <property type="evidence" value="ECO:0007669"/>
    <property type="project" value="UniProtKB-KW"/>
</dbReference>
<dbReference type="CDD" id="cd00082">
    <property type="entry name" value="HisKA"/>
    <property type="match status" value="1"/>
</dbReference>
<accession>A0A931NFV5</accession>
<dbReference type="InterPro" id="IPR036097">
    <property type="entry name" value="HisK_dim/P_sf"/>
</dbReference>
<dbReference type="PROSITE" id="PS50113">
    <property type="entry name" value="PAC"/>
    <property type="match status" value="1"/>
</dbReference>
<evidence type="ECO:0000256" key="3">
    <source>
        <dbReference type="ARBA" id="ARBA00012438"/>
    </source>
</evidence>
<keyword evidence="10" id="KW-0067">ATP-binding</keyword>
<keyword evidence="14" id="KW-0175">Coiled coil</keyword>
<name>A0A931NFV5_9BURK</name>
<dbReference type="EC" id="2.7.13.3" evidence="3"/>
<dbReference type="RefSeq" id="WP_198110109.1">
    <property type="nucleotide sequence ID" value="NZ_JAEDAK010000003.1"/>
</dbReference>
<evidence type="ECO:0000256" key="14">
    <source>
        <dbReference type="SAM" id="Coils"/>
    </source>
</evidence>
<evidence type="ECO:0000256" key="6">
    <source>
        <dbReference type="ARBA" id="ARBA00022679"/>
    </source>
</evidence>
<dbReference type="InterPro" id="IPR036890">
    <property type="entry name" value="HATPase_C_sf"/>
</dbReference>
<dbReference type="Gene3D" id="1.10.287.130">
    <property type="match status" value="1"/>
</dbReference>
<feature type="domain" description="PAC" evidence="20">
    <location>
        <begin position="635"/>
        <end position="687"/>
    </location>
</feature>
<dbReference type="Pfam" id="PF02518">
    <property type="entry name" value="HATPase_c"/>
    <property type="match status" value="1"/>
</dbReference>
<dbReference type="InterPro" id="IPR000014">
    <property type="entry name" value="PAS"/>
</dbReference>
<feature type="transmembrane region" description="Helical" evidence="16">
    <location>
        <begin position="190"/>
        <end position="211"/>
    </location>
</feature>
<evidence type="ECO:0000256" key="2">
    <source>
        <dbReference type="ARBA" id="ARBA00004651"/>
    </source>
</evidence>
<dbReference type="Gene3D" id="3.40.50.2300">
    <property type="match status" value="1"/>
</dbReference>
<feature type="transmembrane region" description="Helical" evidence="16">
    <location>
        <begin position="42"/>
        <end position="66"/>
    </location>
</feature>
<dbReference type="InterPro" id="IPR004358">
    <property type="entry name" value="Sig_transdc_His_kin-like_C"/>
</dbReference>
<organism evidence="22 23">
    <name type="scientific">Inhella proteolytica</name>
    <dbReference type="NCBI Taxonomy" id="2795029"/>
    <lineage>
        <taxon>Bacteria</taxon>
        <taxon>Pseudomonadati</taxon>
        <taxon>Pseudomonadota</taxon>
        <taxon>Betaproteobacteria</taxon>
        <taxon>Burkholderiales</taxon>
        <taxon>Sphaerotilaceae</taxon>
        <taxon>Inhella</taxon>
    </lineage>
</organism>
<feature type="domain" description="Histidine kinase" evidence="17">
    <location>
        <begin position="829"/>
        <end position="1045"/>
    </location>
</feature>
<dbReference type="Pfam" id="PF00072">
    <property type="entry name" value="Response_reg"/>
    <property type="match status" value="1"/>
</dbReference>
<evidence type="ECO:0000313" key="23">
    <source>
        <dbReference type="Proteomes" id="UP000613266"/>
    </source>
</evidence>
<dbReference type="Gene3D" id="3.30.450.350">
    <property type="entry name" value="CHASE domain"/>
    <property type="match status" value="1"/>
</dbReference>
<feature type="modified residue" description="4-aspartylphosphate" evidence="13">
    <location>
        <position position="1121"/>
    </location>
</feature>
<dbReference type="InterPro" id="IPR005467">
    <property type="entry name" value="His_kinase_dom"/>
</dbReference>
<evidence type="ECO:0000259" key="18">
    <source>
        <dbReference type="PROSITE" id="PS50110"/>
    </source>
</evidence>
<dbReference type="SUPFAM" id="SSF55874">
    <property type="entry name" value="ATPase domain of HSP90 chaperone/DNA topoisomerase II/histidine kinase"/>
    <property type="match status" value="1"/>
</dbReference>
<dbReference type="Pfam" id="PF05231">
    <property type="entry name" value="MASE1"/>
    <property type="match status" value="1"/>
</dbReference>
<dbReference type="Gene3D" id="3.30.450.20">
    <property type="entry name" value="PAS domain"/>
    <property type="match status" value="2"/>
</dbReference>
<evidence type="ECO:0000256" key="16">
    <source>
        <dbReference type="SAM" id="Phobius"/>
    </source>
</evidence>
<dbReference type="SUPFAM" id="SSF47384">
    <property type="entry name" value="Homodimeric domain of signal transducing histidine kinase"/>
    <property type="match status" value="1"/>
</dbReference>
<dbReference type="SMART" id="SM00086">
    <property type="entry name" value="PAC"/>
    <property type="match status" value="2"/>
</dbReference>
<dbReference type="InterPro" id="IPR042240">
    <property type="entry name" value="CHASE_sf"/>
</dbReference>
<keyword evidence="11 16" id="KW-1133">Transmembrane helix</keyword>
<keyword evidence="7 16" id="KW-0812">Transmembrane</keyword>
<dbReference type="GO" id="GO:0000155">
    <property type="term" value="F:phosphorelay sensor kinase activity"/>
    <property type="evidence" value="ECO:0007669"/>
    <property type="project" value="InterPro"/>
</dbReference>
<evidence type="ECO:0000256" key="8">
    <source>
        <dbReference type="ARBA" id="ARBA00022741"/>
    </source>
</evidence>
<dbReference type="InterPro" id="IPR007895">
    <property type="entry name" value="MASE1"/>
</dbReference>
<dbReference type="Pfam" id="PF00512">
    <property type="entry name" value="HisKA"/>
    <property type="match status" value="1"/>
</dbReference>
<dbReference type="InterPro" id="IPR003661">
    <property type="entry name" value="HisK_dim/P_dom"/>
</dbReference>
<dbReference type="CDD" id="cd00130">
    <property type="entry name" value="PAS"/>
    <property type="match status" value="2"/>
</dbReference>
<dbReference type="Pfam" id="PF03924">
    <property type="entry name" value="CHASE"/>
    <property type="match status" value="1"/>
</dbReference>
<sequence>MLRPRTPVQWLLLNLALALLFGLAARLGLALAIGPAQTTTLWPAAGVAVAALLLWGWPVLPGLLLASLANDWWVARGSAGALLAASLLSGASLAQWALLKLLLGDWWARMQAGGGRWALRFVVLVSLGCVLATSLGNAALLAQGRLAAGDLAQAWLTWWVGDCAGILVVSPLLLMLLHRGVRAHCVANQAFPVLALGIGLSLTGSFTVGQLERESALAGKRADLRLLAQTLQTQMKLAEVGVARLADLHFRVALSPAEFQTAGTELRNSQHWIRNLAYLRRIPHSERAALEAELGQHIASPGADGRLAVAPEQSSYWVVVRLNPHGGQEARLGLDEGSDPPRRAVIDRALATRRPALSPVLRNLHYAENEELAVLLAVPTFEQGYEAPPTGLVEAGLPLVPLLQAALAQFPEWHDPLLLLSDDAAPAGLQRQRGQVQELHGEEAQAALQTWLRESHLQQAVRFGDHQWLLRTQPPELNLRPSALQLLTLAAGLAFSGLLSAFLAARTRRDESLARWQAELELQVGERTRDLEQANAQLREEVVERQRMADQLRQSSEQLMHQTAQLHTLLKFLPDLAWLKDVNGRYTLVNPALERFLGRSADELLGHAAQEFLDSSILDHAAELDASAALLSTPLETEVELVDAKGRARIHSVTRVAIRDAQGQRIGLLGVARDITQRREREALLQRFRWLADSAAQGFAFADLQGQLVYLNHTARRWLNDEDWQEGQSRHARDYLGEDARQRLREEIWPQVQTQGHWNGLLPLRGRPGAQPPELHSSLFLMRDEQGQARYVALVMTDLSERLRLERDLDEARQRAESANRAKSAFLANMSHEIRTPLNAVLGYAQLLREDASLGSGVRERVESIYNAGARLLRLINDVLDLSKIEAGALQLNAERVDLCREIEESVRLLQERARSSGLGLTLSLELPRPLHVLIDRGKFGQVLLNLLGNALKFTVQGGVSVSARLDDAGALDLRVQDSGAGMDEAELNQLFSPFVQGQAGQLRGGTGLGLSLSRSLVRAMGGELSLSSRKGEGSCARILLPLQRCSAAEAQGEASSAAHSRLRLRPGSHCRVLVVEDDPDSRELLVALLLQMGCQVRAAEHGAQALERLREEPVELILTDMRMPVMDGVALRQHLAAHPEWSRIPMVAVTASSLLHEREAFIAMGFADFIAKPFDFSQIQLMLRTHAGAELVPADAPDTGSRTTPEAAPETAPSPPPADWPQALAWAQAGRAVELREWVQAQPESPLRRELLAALARYDLQAAEALLQTHCGGAAAEPETPA</sequence>
<dbReference type="CDD" id="cd17546">
    <property type="entry name" value="REC_hyHK_CKI1_RcsC-like"/>
    <property type="match status" value="1"/>
</dbReference>
<dbReference type="PROSITE" id="PS50109">
    <property type="entry name" value="HIS_KIN"/>
    <property type="match status" value="1"/>
</dbReference>
<evidence type="ECO:0000256" key="10">
    <source>
        <dbReference type="ARBA" id="ARBA00022840"/>
    </source>
</evidence>
<evidence type="ECO:0000256" key="11">
    <source>
        <dbReference type="ARBA" id="ARBA00022989"/>
    </source>
</evidence>
<dbReference type="InterPro" id="IPR000700">
    <property type="entry name" value="PAS-assoc_C"/>
</dbReference>
<dbReference type="Gene3D" id="3.30.565.10">
    <property type="entry name" value="Histidine kinase-like ATPase, C-terminal domain"/>
    <property type="match status" value="1"/>
</dbReference>
<evidence type="ECO:0000259" key="17">
    <source>
        <dbReference type="PROSITE" id="PS50109"/>
    </source>
</evidence>
<evidence type="ECO:0000259" key="21">
    <source>
        <dbReference type="PROSITE" id="PS50839"/>
    </source>
</evidence>
<feature type="coiled-coil region" evidence="14">
    <location>
        <begin position="528"/>
        <end position="555"/>
    </location>
</feature>
<dbReference type="SUPFAM" id="SSF52172">
    <property type="entry name" value="CheY-like"/>
    <property type="match status" value="1"/>
</dbReference>
<dbReference type="PROSITE" id="PS50112">
    <property type="entry name" value="PAS"/>
    <property type="match status" value="1"/>
</dbReference>
<dbReference type="SMART" id="SM00388">
    <property type="entry name" value="HisKA"/>
    <property type="match status" value="1"/>
</dbReference>
<comment type="subcellular location">
    <subcellularLocation>
        <location evidence="2">Cell membrane</location>
        <topology evidence="2">Multi-pass membrane protein</topology>
    </subcellularLocation>
</comment>
<gene>
    <name evidence="22" type="ORF">I7X39_06235</name>
</gene>
<dbReference type="GO" id="GO:0005886">
    <property type="term" value="C:plasma membrane"/>
    <property type="evidence" value="ECO:0007669"/>
    <property type="project" value="UniProtKB-SubCell"/>
</dbReference>
<keyword evidence="8" id="KW-0547">Nucleotide-binding</keyword>
<dbReference type="InterPro" id="IPR006189">
    <property type="entry name" value="CHASE_dom"/>
</dbReference>
<dbReference type="PRINTS" id="PR00344">
    <property type="entry name" value="BCTRLSENSOR"/>
</dbReference>
<dbReference type="NCBIfam" id="TIGR00229">
    <property type="entry name" value="sensory_box"/>
    <property type="match status" value="1"/>
</dbReference>
<evidence type="ECO:0000256" key="12">
    <source>
        <dbReference type="ARBA" id="ARBA00023136"/>
    </source>
</evidence>
<dbReference type="GO" id="GO:0009927">
    <property type="term" value="F:histidine phosphotransfer kinase activity"/>
    <property type="evidence" value="ECO:0007669"/>
    <property type="project" value="TreeGrafter"/>
</dbReference>
<evidence type="ECO:0000256" key="4">
    <source>
        <dbReference type="ARBA" id="ARBA00022475"/>
    </source>
</evidence>
<keyword evidence="9" id="KW-0418">Kinase</keyword>
<dbReference type="FunFam" id="1.10.287.130:FF:000004">
    <property type="entry name" value="Ethylene receptor 1"/>
    <property type="match status" value="1"/>
</dbReference>
<dbReference type="InterPro" id="IPR001789">
    <property type="entry name" value="Sig_transdc_resp-reg_receiver"/>
</dbReference>
<dbReference type="Pfam" id="PF08448">
    <property type="entry name" value="PAS_4"/>
    <property type="match status" value="2"/>
</dbReference>
<feature type="transmembrane region" description="Helical" evidence="16">
    <location>
        <begin position="118"/>
        <end position="142"/>
    </location>
</feature>
<feature type="transmembrane region" description="Helical" evidence="16">
    <location>
        <begin position="154"/>
        <end position="178"/>
    </location>
</feature>